<keyword evidence="5 9" id="KW-0441">Lipid A biosynthesis</keyword>
<dbReference type="InterPro" id="IPR010084">
    <property type="entry name" value="FabZ"/>
</dbReference>
<evidence type="ECO:0000256" key="3">
    <source>
        <dbReference type="ARBA" id="ARBA00022490"/>
    </source>
</evidence>
<evidence type="ECO:0000256" key="4">
    <source>
        <dbReference type="ARBA" id="ARBA00022516"/>
    </source>
</evidence>
<protein>
    <recommendedName>
        <fullName evidence="9">3-hydroxyacyl-[acyl-carrier-protein] dehydratase FabZ</fullName>
        <ecNumber evidence="9">4.2.1.59</ecNumber>
    </recommendedName>
    <alternativeName>
        <fullName evidence="9">(3R)-hydroxymyristoyl-[acyl-carrier-protein] dehydratase</fullName>
        <shortName evidence="9">(3R)-hydroxymyristoyl-ACP dehydrase</shortName>
    </alternativeName>
    <alternativeName>
        <fullName evidence="9">Beta-hydroxyacyl-ACP dehydratase</fullName>
    </alternativeName>
</protein>
<dbReference type="Proteomes" id="UP001155604">
    <property type="component" value="Unassembled WGS sequence"/>
</dbReference>
<comment type="caution">
    <text evidence="10">The sequence shown here is derived from an EMBL/GenBank/DDBJ whole genome shotgun (WGS) entry which is preliminary data.</text>
</comment>
<dbReference type="EC" id="4.2.1.59" evidence="9"/>
<dbReference type="AlphaFoldDB" id="A0A9X3AY86"/>
<evidence type="ECO:0000256" key="8">
    <source>
        <dbReference type="ARBA" id="ARBA00025049"/>
    </source>
</evidence>
<reference evidence="10" key="1">
    <citation type="journal article" date="2023" name="Int. J. Syst. Evol. Microbiol.">
        <title>&lt;i&gt;Shewanella septentrionalis&lt;/i&gt; sp. nov. and &lt;i&gt;Shewanella holmiensis&lt;/i&gt; sp. nov., isolated from Baltic Sea water and sediments.</title>
        <authorList>
            <person name="Martin-Rodriguez A.J."/>
            <person name="Thorell K."/>
            <person name="Joffre E."/>
            <person name="Jensie-Markopoulos S."/>
            <person name="Moore E.R.B."/>
            <person name="Sjoling A."/>
        </authorList>
    </citation>
    <scope>NUCLEOTIDE SEQUENCE</scope>
    <source>
        <strain evidence="10">SP1W3</strain>
    </source>
</reference>
<dbReference type="GeneID" id="301340535"/>
<dbReference type="RefSeq" id="WP_006080990.1">
    <property type="nucleotide sequence ID" value="NZ_JAMTCC010000008.1"/>
</dbReference>
<comment type="subcellular location">
    <subcellularLocation>
        <location evidence="1 9">Cytoplasm</location>
    </subcellularLocation>
</comment>
<dbReference type="GO" id="GO:0006633">
    <property type="term" value="P:fatty acid biosynthetic process"/>
    <property type="evidence" value="ECO:0007669"/>
    <property type="project" value="UniProtKB-UniRule"/>
</dbReference>
<dbReference type="InterPro" id="IPR013114">
    <property type="entry name" value="FabA_FabZ"/>
</dbReference>
<sequence length="154" mass="17366">MSNQMNTMDIKEILKYLPHRYPFLLIDRVLDYTPGVSLQAIKNVSINEPFFQGHFPIQPVMPGVLILEAMAQATGLLAFKTMSSDVPPPGVLYYFAGIDNARFRRVVEPGDQIHFDVKMIKERRGIGVFYGEAKVDGEVVCSAEIMCARREISQ</sequence>
<dbReference type="HAMAP" id="MF_00406">
    <property type="entry name" value="FabZ"/>
    <property type="match status" value="1"/>
</dbReference>
<dbReference type="SMR" id="A0A9X3AY86"/>
<dbReference type="GO" id="GO:0009245">
    <property type="term" value="P:lipid A biosynthetic process"/>
    <property type="evidence" value="ECO:0007669"/>
    <property type="project" value="UniProtKB-UniRule"/>
</dbReference>
<evidence type="ECO:0000256" key="5">
    <source>
        <dbReference type="ARBA" id="ARBA00022556"/>
    </source>
</evidence>
<dbReference type="CDD" id="cd01288">
    <property type="entry name" value="FabZ"/>
    <property type="match status" value="1"/>
</dbReference>
<dbReference type="PANTHER" id="PTHR30272:SF1">
    <property type="entry name" value="3-HYDROXYACYL-[ACYL-CARRIER-PROTEIN] DEHYDRATASE"/>
    <property type="match status" value="1"/>
</dbReference>
<dbReference type="FunFam" id="3.10.129.10:FF:000001">
    <property type="entry name" value="3-hydroxyacyl-[acyl-carrier-protein] dehydratase FabZ"/>
    <property type="match status" value="1"/>
</dbReference>
<dbReference type="InterPro" id="IPR029069">
    <property type="entry name" value="HotDog_dom_sf"/>
</dbReference>
<keyword evidence="7 9" id="KW-0456">Lyase</keyword>
<keyword evidence="6 9" id="KW-0443">Lipid metabolism</keyword>
<comment type="catalytic activity">
    <reaction evidence="9">
        <text>a (3R)-hydroxyacyl-[ACP] = a (2E)-enoyl-[ACP] + H2O</text>
        <dbReference type="Rhea" id="RHEA:13097"/>
        <dbReference type="Rhea" id="RHEA-COMP:9925"/>
        <dbReference type="Rhea" id="RHEA-COMP:9945"/>
        <dbReference type="ChEBI" id="CHEBI:15377"/>
        <dbReference type="ChEBI" id="CHEBI:78784"/>
        <dbReference type="ChEBI" id="CHEBI:78827"/>
        <dbReference type="EC" id="4.2.1.59"/>
    </reaction>
</comment>
<evidence type="ECO:0000256" key="1">
    <source>
        <dbReference type="ARBA" id="ARBA00004496"/>
    </source>
</evidence>
<dbReference type="SUPFAM" id="SSF54637">
    <property type="entry name" value="Thioesterase/thiol ester dehydrase-isomerase"/>
    <property type="match status" value="1"/>
</dbReference>
<dbReference type="Pfam" id="PF07977">
    <property type="entry name" value="FabA"/>
    <property type="match status" value="1"/>
</dbReference>
<comment type="similarity">
    <text evidence="2 9">Belongs to the thioester dehydratase family. FabZ subfamily.</text>
</comment>
<keyword evidence="4 9" id="KW-0444">Lipid biosynthesis</keyword>
<evidence type="ECO:0000256" key="7">
    <source>
        <dbReference type="ARBA" id="ARBA00023239"/>
    </source>
</evidence>
<name>A0A9X3AY86_9GAMM</name>
<evidence type="ECO:0000256" key="2">
    <source>
        <dbReference type="ARBA" id="ARBA00009174"/>
    </source>
</evidence>
<dbReference type="GO" id="GO:0019171">
    <property type="term" value="F:(3R)-hydroxyacyl-[acyl-carrier-protein] dehydratase activity"/>
    <property type="evidence" value="ECO:0007669"/>
    <property type="project" value="UniProtKB-EC"/>
</dbReference>
<dbReference type="EMBL" id="JAMTCC010000008">
    <property type="protein sequence ID" value="MCT7944959.1"/>
    <property type="molecule type" value="Genomic_DNA"/>
</dbReference>
<dbReference type="GO" id="GO:0016020">
    <property type="term" value="C:membrane"/>
    <property type="evidence" value="ECO:0007669"/>
    <property type="project" value="GOC"/>
</dbReference>
<dbReference type="NCBIfam" id="NF000582">
    <property type="entry name" value="PRK00006.1"/>
    <property type="match status" value="1"/>
</dbReference>
<dbReference type="NCBIfam" id="TIGR01750">
    <property type="entry name" value="fabZ"/>
    <property type="match status" value="1"/>
</dbReference>
<evidence type="ECO:0000313" key="10">
    <source>
        <dbReference type="EMBL" id="MCT7944959.1"/>
    </source>
</evidence>
<evidence type="ECO:0000313" key="11">
    <source>
        <dbReference type="Proteomes" id="UP001155604"/>
    </source>
</evidence>
<dbReference type="GO" id="GO:0005737">
    <property type="term" value="C:cytoplasm"/>
    <property type="evidence" value="ECO:0007669"/>
    <property type="project" value="UniProtKB-SubCell"/>
</dbReference>
<proteinExistence type="inferred from homology"/>
<organism evidence="10 11">
    <name type="scientific">Shewanella septentrionalis</name>
    <dbReference type="NCBI Taxonomy" id="2952223"/>
    <lineage>
        <taxon>Bacteria</taxon>
        <taxon>Pseudomonadati</taxon>
        <taxon>Pseudomonadota</taxon>
        <taxon>Gammaproteobacteria</taxon>
        <taxon>Alteromonadales</taxon>
        <taxon>Shewanellaceae</taxon>
        <taxon>Shewanella</taxon>
    </lineage>
</organism>
<evidence type="ECO:0000256" key="9">
    <source>
        <dbReference type="HAMAP-Rule" id="MF_00406"/>
    </source>
</evidence>
<dbReference type="Gene3D" id="3.10.129.10">
    <property type="entry name" value="Hotdog Thioesterase"/>
    <property type="match status" value="1"/>
</dbReference>
<dbReference type="PANTHER" id="PTHR30272">
    <property type="entry name" value="3-HYDROXYACYL-[ACYL-CARRIER-PROTEIN] DEHYDRATASE"/>
    <property type="match status" value="1"/>
</dbReference>
<keyword evidence="11" id="KW-1185">Reference proteome</keyword>
<gene>
    <name evidence="9 10" type="primary">fabZ</name>
    <name evidence="10" type="ORF">NE536_06220</name>
</gene>
<comment type="function">
    <text evidence="8 9">Involved in unsaturated fatty acids biosynthesis. Catalyzes the dehydration of short chain beta-hydroxyacyl-ACPs and long chain saturated and unsaturated beta-hydroxyacyl-ACPs.</text>
</comment>
<evidence type="ECO:0000256" key="6">
    <source>
        <dbReference type="ARBA" id="ARBA00023098"/>
    </source>
</evidence>
<feature type="active site" evidence="9">
    <location>
        <position position="54"/>
    </location>
</feature>
<keyword evidence="3 9" id="KW-0963">Cytoplasm</keyword>
<accession>A0A9X3AY86</accession>